<dbReference type="InterPro" id="IPR037682">
    <property type="entry name" value="TonB_C"/>
</dbReference>
<dbReference type="Gene3D" id="3.30.1150.10">
    <property type="match status" value="1"/>
</dbReference>
<keyword evidence="1" id="KW-0812">Transmembrane</keyword>
<sequence length="164" mass="18465">MVDSRILSATALIITFWGGLFFSSHPSGIIGRPARSISFFTVVDTIPSRSKSFDQIYQAEQVDKLARFNGGTGKWNKFLERNINMNDVVDTGSEHTGNIIIEFVVTKNGKLKDVRSLTADPDELDNRYMQAIKKSPDWIPASIKGKPVDSYVRLVFPYPHITRE</sequence>
<evidence type="ECO:0000313" key="3">
    <source>
        <dbReference type="EMBL" id="MCG2617799.1"/>
    </source>
</evidence>
<proteinExistence type="predicted"/>
<keyword evidence="1" id="KW-1133">Transmembrane helix</keyword>
<organism evidence="3 4">
    <name type="scientific">Terrimonas ginsenosidimutans</name>
    <dbReference type="NCBI Taxonomy" id="2908004"/>
    <lineage>
        <taxon>Bacteria</taxon>
        <taxon>Pseudomonadati</taxon>
        <taxon>Bacteroidota</taxon>
        <taxon>Chitinophagia</taxon>
        <taxon>Chitinophagales</taxon>
        <taxon>Chitinophagaceae</taxon>
        <taxon>Terrimonas</taxon>
    </lineage>
</organism>
<feature type="transmembrane region" description="Helical" evidence="1">
    <location>
        <begin position="6"/>
        <end position="23"/>
    </location>
</feature>
<evidence type="ECO:0000259" key="2">
    <source>
        <dbReference type="Pfam" id="PF03544"/>
    </source>
</evidence>
<keyword evidence="1" id="KW-0472">Membrane</keyword>
<dbReference type="EMBL" id="JAKLTR010000026">
    <property type="protein sequence ID" value="MCG2617799.1"/>
    <property type="molecule type" value="Genomic_DNA"/>
</dbReference>
<dbReference type="Proteomes" id="UP001165367">
    <property type="component" value="Unassembled WGS sequence"/>
</dbReference>
<evidence type="ECO:0000313" key="4">
    <source>
        <dbReference type="Proteomes" id="UP001165367"/>
    </source>
</evidence>
<dbReference type="Pfam" id="PF03544">
    <property type="entry name" value="TonB_C"/>
    <property type="match status" value="1"/>
</dbReference>
<dbReference type="RefSeq" id="WP_237876631.1">
    <property type="nucleotide sequence ID" value="NZ_JAKLTR010000026.1"/>
</dbReference>
<evidence type="ECO:0000256" key="1">
    <source>
        <dbReference type="SAM" id="Phobius"/>
    </source>
</evidence>
<reference evidence="3" key="1">
    <citation type="submission" date="2022-01" db="EMBL/GenBank/DDBJ databases">
        <authorList>
            <person name="Jo J.-H."/>
            <person name="Im W.-T."/>
        </authorList>
    </citation>
    <scope>NUCLEOTIDE SEQUENCE</scope>
    <source>
        <strain evidence="3">NA20</strain>
    </source>
</reference>
<gene>
    <name evidence="3" type="ORF">LZZ85_26095</name>
</gene>
<dbReference type="SUPFAM" id="SSF74653">
    <property type="entry name" value="TolA/TonB C-terminal domain"/>
    <property type="match status" value="1"/>
</dbReference>
<keyword evidence="4" id="KW-1185">Reference proteome</keyword>
<protein>
    <submittedName>
        <fullName evidence="3">Energy transducer TonB</fullName>
    </submittedName>
</protein>
<feature type="domain" description="TonB C-terminal" evidence="2">
    <location>
        <begin position="96"/>
        <end position="153"/>
    </location>
</feature>
<accession>A0ABS9KZX6</accession>
<comment type="caution">
    <text evidence="3">The sequence shown here is derived from an EMBL/GenBank/DDBJ whole genome shotgun (WGS) entry which is preliminary data.</text>
</comment>
<name>A0ABS9KZX6_9BACT</name>